<reference evidence="1 2" key="1">
    <citation type="journal article" date="2011" name="J. Bacteriol.">
        <title>Complete genome sequence of a novel clinical isolate, the nontuberculous Mycobacterium strain JDM601.</title>
        <authorList>
            <person name="Zhang Z.Y."/>
            <person name="Sun Z.Q."/>
            <person name="Wang Z.L."/>
            <person name="Wen Z.L."/>
            <person name="Sun Q.W."/>
            <person name="Zhu Z.Q."/>
            <person name="Song Y.Z."/>
            <person name="Zhao J.W."/>
            <person name="Wang H.H."/>
            <person name="Zhang S.L."/>
            <person name="Guo X.K."/>
        </authorList>
    </citation>
    <scope>NUCLEOTIDE SEQUENCE [LARGE SCALE GENOMIC DNA]</scope>
    <source>
        <strain evidence="1 2">JDM601</strain>
    </source>
</reference>
<dbReference type="Proteomes" id="UP000009224">
    <property type="component" value="Chromosome"/>
</dbReference>
<evidence type="ECO:0000313" key="1">
    <source>
        <dbReference type="EMBL" id="AEF37836.1"/>
    </source>
</evidence>
<dbReference type="OrthoDB" id="4578687at2"/>
<dbReference type="RefSeq" id="WP_013830759.1">
    <property type="nucleotide sequence ID" value="NC_015576.1"/>
</dbReference>
<organism evidence="1 2">
    <name type="scientific">Mycolicibacter sinensis (strain JDM601)</name>
    <name type="common">Mycobacterium sinense</name>
    <dbReference type="NCBI Taxonomy" id="875328"/>
    <lineage>
        <taxon>Bacteria</taxon>
        <taxon>Bacillati</taxon>
        <taxon>Actinomycetota</taxon>
        <taxon>Actinomycetes</taxon>
        <taxon>Mycobacteriales</taxon>
        <taxon>Mycobacteriaceae</taxon>
        <taxon>Mycolicibacter</taxon>
    </lineage>
</organism>
<gene>
    <name evidence="1" type="ordered locus">JDM601_3836</name>
</gene>
<proteinExistence type="predicted"/>
<dbReference type="HOGENOM" id="CLU_072300_0_0_11"/>
<dbReference type="KEGG" id="mjd:JDM601_3836"/>
<name>F5YRP5_MYCSD</name>
<dbReference type="STRING" id="875328.JDM601_3836"/>
<dbReference type="AlphaFoldDB" id="F5YRP5"/>
<accession>F5YRP5</accession>
<dbReference type="eggNOG" id="ENOG5033QZH">
    <property type="taxonomic scope" value="Bacteria"/>
</dbReference>
<keyword evidence="2" id="KW-1185">Reference proteome</keyword>
<protein>
    <submittedName>
        <fullName evidence="1">Uncharacterized protein</fullName>
    </submittedName>
</protein>
<sequence>MSIPTYGDFDFQTVVDVYDPKLADLHPRDSRHGLSLQVQYFYGGLQDADGTMWAVERKFIGPMTGGLWLMHDASGDLNIHPGTLTSSRGESIRQIEPSKRVWKNHLMHTMAEKFGIESEPLDLTIDDKGIHWAEGSLLDVSGDLQGPGFQFYAPARDEPLFYTTQVYWVSGTIAGKPVEGFVGLDNGYFANGSEWKEYRYFRELELSWEVFGNKFTDGNIEYGVIVKGRRGWSGAATFENGKLVAKTDQVGAVYDLDDEGYVNTAKFDIDGTGYTLAGSPTGKMRNFGEARWANYTSQGGHTRRDSDDRELVVGYSWLEFFPGRIKEDKLTE</sequence>
<evidence type="ECO:0000313" key="2">
    <source>
        <dbReference type="Proteomes" id="UP000009224"/>
    </source>
</evidence>
<dbReference type="EMBL" id="CP002329">
    <property type="protein sequence ID" value="AEF37836.1"/>
    <property type="molecule type" value="Genomic_DNA"/>
</dbReference>